<accession>A0AAE0IGG6</accession>
<dbReference type="EMBL" id="JAUEPO010000004">
    <property type="protein sequence ID" value="KAK3324488.1"/>
    <property type="molecule type" value="Genomic_DNA"/>
</dbReference>
<dbReference type="AlphaFoldDB" id="A0AAE0IGG6"/>
<evidence type="ECO:0000256" key="1">
    <source>
        <dbReference type="SAM" id="Phobius"/>
    </source>
</evidence>
<comment type="caution">
    <text evidence="2">The sequence shown here is derived from an EMBL/GenBank/DDBJ whole genome shotgun (WGS) entry which is preliminary data.</text>
</comment>
<feature type="transmembrane region" description="Helical" evidence="1">
    <location>
        <begin position="329"/>
        <end position="356"/>
    </location>
</feature>
<keyword evidence="1" id="KW-0812">Transmembrane</keyword>
<dbReference type="Proteomes" id="UP001286456">
    <property type="component" value="Unassembled WGS sequence"/>
</dbReference>
<name>A0AAE0IGG6_9PEZI</name>
<sequence>MTNSYRDDLKREVLRGQGEFHAYFKLYDELFHRGTGNHLIELERPLHQERHPIQHEDITTAVRVLKASNRITLTATRTALRDQTHRDFTPREFDFVVNLAVQSMTMIDANVGDSHGSDFRIGKYRHASWLPDECFADFVSRCFPQVLAERRDRVAFVLDERKSLKAWKLKKRVKITFKGTDNLAEHLLYDPNNRVISLFHHAEYLHAHLGLWKEVPGSKDVGIAAALERGTLSPRLLAETLHSLQSVLFRYDDDRSMSVLASLIKKSGFDNTCSVPKGYKMFDDTVPEDFQYVYWGERLAVLYQAVQERPPRTGFQKWLRWQTSESNSFLIAMLALVISIFVGILSLGLSAVQIWISWQAWQRPVQPSTG</sequence>
<organism evidence="2 3">
    <name type="scientific">Cercophora scortea</name>
    <dbReference type="NCBI Taxonomy" id="314031"/>
    <lineage>
        <taxon>Eukaryota</taxon>
        <taxon>Fungi</taxon>
        <taxon>Dikarya</taxon>
        <taxon>Ascomycota</taxon>
        <taxon>Pezizomycotina</taxon>
        <taxon>Sordariomycetes</taxon>
        <taxon>Sordariomycetidae</taxon>
        <taxon>Sordariales</taxon>
        <taxon>Lasiosphaeriaceae</taxon>
        <taxon>Cercophora</taxon>
    </lineage>
</organism>
<evidence type="ECO:0000313" key="2">
    <source>
        <dbReference type="EMBL" id="KAK3324488.1"/>
    </source>
</evidence>
<gene>
    <name evidence="2" type="ORF">B0T19DRAFT_231347</name>
</gene>
<proteinExistence type="predicted"/>
<keyword evidence="3" id="KW-1185">Reference proteome</keyword>
<reference evidence="2" key="1">
    <citation type="journal article" date="2023" name="Mol. Phylogenet. Evol.">
        <title>Genome-scale phylogeny and comparative genomics of the fungal order Sordariales.</title>
        <authorList>
            <person name="Hensen N."/>
            <person name="Bonometti L."/>
            <person name="Westerberg I."/>
            <person name="Brannstrom I.O."/>
            <person name="Guillou S."/>
            <person name="Cros-Aarteil S."/>
            <person name="Calhoun S."/>
            <person name="Haridas S."/>
            <person name="Kuo A."/>
            <person name="Mondo S."/>
            <person name="Pangilinan J."/>
            <person name="Riley R."/>
            <person name="LaButti K."/>
            <person name="Andreopoulos B."/>
            <person name="Lipzen A."/>
            <person name="Chen C."/>
            <person name="Yan M."/>
            <person name="Daum C."/>
            <person name="Ng V."/>
            <person name="Clum A."/>
            <person name="Steindorff A."/>
            <person name="Ohm R.A."/>
            <person name="Martin F."/>
            <person name="Silar P."/>
            <person name="Natvig D.O."/>
            <person name="Lalanne C."/>
            <person name="Gautier V."/>
            <person name="Ament-Velasquez S.L."/>
            <person name="Kruys A."/>
            <person name="Hutchinson M.I."/>
            <person name="Powell A.J."/>
            <person name="Barry K."/>
            <person name="Miller A.N."/>
            <person name="Grigoriev I.V."/>
            <person name="Debuchy R."/>
            <person name="Gladieux P."/>
            <person name="Hiltunen Thoren M."/>
            <person name="Johannesson H."/>
        </authorList>
    </citation>
    <scope>NUCLEOTIDE SEQUENCE</scope>
    <source>
        <strain evidence="2">SMH4131-1</strain>
    </source>
</reference>
<protein>
    <submittedName>
        <fullName evidence="2">Uncharacterized protein</fullName>
    </submittedName>
</protein>
<keyword evidence="1" id="KW-1133">Transmembrane helix</keyword>
<keyword evidence="1" id="KW-0472">Membrane</keyword>
<evidence type="ECO:0000313" key="3">
    <source>
        <dbReference type="Proteomes" id="UP001286456"/>
    </source>
</evidence>
<reference evidence="2" key="2">
    <citation type="submission" date="2023-06" db="EMBL/GenBank/DDBJ databases">
        <authorList>
            <consortium name="Lawrence Berkeley National Laboratory"/>
            <person name="Haridas S."/>
            <person name="Hensen N."/>
            <person name="Bonometti L."/>
            <person name="Westerberg I."/>
            <person name="Brannstrom I.O."/>
            <person name="Guillou S."/>
            <person name="Cros-Aarteil S."/>
            <person name="Calhoun S."/>
            <person name="Kuo A."/>
            <person name="Mondo S."/>
            <person name="Pangilinan J."/>
            <person name="Riley R."/>
            <person name="Labutti K."/>
            <person name="Andreopoulos B."/>
            <person name="Lipzen A."/>
            <person name="Chen C."/>
            <person name="Yanf M."/>
            <person name="Daum C."/>
            <person name="Ng V."/>
            <person name="Clum A."/>
            <person name="Steindorff A."/>
            <person name="Ohm R."/>
            <person name="Martin F."/>
            <person name="Silar P."/>
            <person name="Natvig D."/>
            <person name="Lalanne C."/>
            <person name="Gautier V."/>
            <person name="Ament-Velasquez S.L."/>
            <person name="Kruys A."/>
            <person name="Hutchinson M.I."/>
            <person name="Powell A.J."/>
            <person name="Barry K."/>
            <person name="Miller A.N."/>
            <person name="Grigoriev I.V."/>
            <person name="Debuchy R."/>
            <person name="Gladieux P."/>
            <person name="Thoren M.H."/>
            <person name="Johannesson H."/>
        </authorList>
    </citation>
    <scope>NUCLEOTIDE SEQUENCE</scope>
    <source>
        <strain evidence="2">SMH4131-1</strain>
    </source>
</reference>